<feature type="compositionally biased region" description="Low complexity" evidence="1">
    <location>
        <begin position="141"/>
        <end position="151"/>
    </location>
</feature>
<protein>
    <submittedName>
        <fullName evidence="2">Uncharacterized protein</fullName>
    </submittedName>
</protein>
<evidence type="ECO:0000313" key="3">
    <source>
        <dbReference type="Proteomes" id="UP000324800"/>
    </source>
</evidence>
<evidence type="ECO:0000313" key="2">
    <source>
        <dbReference type="EMBL" id="KAA6369811.1"/>
    </source>
</evidence>
<reference evidence="2 3" key="1">
    <citation type="submission" date="2019-03" db="EMBL/GenBank/DDBJ databases">
        <title>Single cell metagenomics reveals metabolic interactions within the superorganism composed of flagellate Streblomastix strix and complex community of Bacteroidetes bacteria on its surface.</title>
        <authorList>
            <person name="Treitli S.C."/>
            <person name="Kolisko M."/>
            <person name="Husnik F."/>
            <person name="Keeling P."/>
            <person name="Hampl V."/>
        </authorList>
    </citation>
    <scope>NUCLEOTIDE SEQUENCE [LARGE SCALE GENOMIC DNA]</scope>
    <source>
        <strain evidence="2">ST1C</strain>
    </source>
</reference>
<gene>
    <name evidence="2" type="ORF">EZS28_034663</name>
</gene>
<feature type="region of interest" description="Disordered" evidence="1">
    <location>
        <begin position="106"/>
        <end position="159"/>
    </location>
</feature>
<sequence>MYVEDSHVIYEKLNFKNSGIDPKDPDLDLKIQMLSVYLITKAKHPEISNRTRKLKEKEKQKSPGIEPYEAVDDSLQLGNQFIRMIKDVVAVSQDIDEPLVPITKVKLRRSRSQGSSVSNNHQDKSYSQHLHHRRRKRARRSISSSTSNSKSVPAHIHESKDEIQLRKLLVDAIGIDQRKFEPGNVQPKQYRLHDAETCRWRRENIWPTSEPGLQSPAEGIHAYVELAKTISTIESSLLNALYAGQSEKSAKQYIIDVQLLTLTAGANFKVI</sequence>
<dbReference type="AlphaFoldDB" id="A0A5J4UIF1"/>
<proteinExistence type="predicted"/>
<organism evidence="2 3">
    <name type="scientific">Streblomastix strix</name>
    <dbReference type="NCBI Taxonomy" id="222440"/>
    <lineage>
        <taxon>Eukaryota</taxon>
        <taxon>Metamonada</taxon>
        <taxon>Preaxostyla</taxon>
        <taxon>Oxymonadida</taxon>
        <taxon>Streblomastigidae</taxon>
        <taxon>Streblomastix</taxon>
    </lineage>
</organism>
<dbReference type="EMBL" id="SNRW01015993">
    <property type="protein sequence ID" value="KAA6369811.1"/>
    <property type="molecule type" value="Genomic_DNA"/>
</dbReference>
<name>A0A5J4UIF1_9EUKA</name>
<evidence type="ECO:0000256" key="1">
    <source>
        <dbReference type="SAM" id="MobiDB-lite"/>
    </source>
</evidence>
<comment type="caution">
    <text evidence="2">The sequence shown here is derived from an EMBL/GenBank/DDBJ whole genome shotgun (WGS) entry which is preliminary data.</text>
</comment>
<feature type="compositionally biased region" description="Basic residues" evidence="1">
    <location>
        <begin position="129"/>
        <end position="140"/>
    </location>
</feature>
<dbReference type="Proteomes" id="UP000324800">
    <property type="component" value="Unassembled WGS sequence"/>
</dbReference>
<accession>A0A5J4UIF1</accession>